<evidence type="ECO:0000313" key="1">
    <source>
        <dbReference type="EMBL" id="MCC2149493.1"/>
    </source>
</evidence>
<dbReference type="EMBL" id="JAJEQE010000031">
    <property type="protein sequence ID" value="MCC2149493.1"/>
    <property type="molecule type" value="Genomic_DNA"/>
</dbReference>
<dbReference type="Proteomes" id="UP001299235">
    <property type="component" value="Unassembled WGS sequence"/>
</dbReference>
<organism evidence="1 2">
    <name type="scientific">Hominisplanchenecus faecis</name>
    <dbReference type="NCBI Taxonomy" id="2885351"/>
    <lineage>
        <taxon>Bacteria</taxon>
        <taxon>Bacillati</taxon>
        <taxon>Bacillota</taxon>
        <taxon>Clostridia</taxon>
        <taxon>Lachnospirales</taxon>
        <taxon>Lachnospiraceae</taxon>
        <taxon>Hominisplanchenecus</taxon>
    </lineage>
</organism>
<protein>
    <submittedName>
        <fullName evidence="1">Uncharacterized protein</fullName>
    </submittedName>
</protein>
<evidence type="ECO:0000313" key="2">
    <source>
        <dbReference type="Proteomes" id="UP001299235"/>
    </source>
</evidence>
<name>A0ABS8EXC7_9FIRM</name>
<dbReference type="RefSeq" id="WP_248835555.1">
    <property type="nucleotide sequence ID" value="NZ_JAJEQE010000031.1"/>
</dbReference>
<accession>A0ABS8EXC7</accession>
<reference evidence="1 2" key="1">
    <citation type="submission" date="2021-10" db="EMBL/GenBank/DDBJ databases">
        <title>Anaerobic single-cell dispensing facilitates the cultivation of human gut bacteria.</title>
        <authorList>
            <person name="Afrizal A."/>
        </authorList>
    </citation>
    <scope>NUCLEOTIDE SEQUENCE [LARGE SCALE GENOMIC DNA]</scope>
    <source>
        <strain evidence="1 2">CLA-AA-H246</strain>
    </source>
</reference>
<keyword evidence="2" id="KW-1185">Reference proteome</keyword>
<gene>
    <name evidence="1" type="ORF">LKD42_09525</name>
</gene>
<proteinExistence type="predicted"/>
<comment type="caution">
    <text evidence="1">The sequence shown here is derived from an EMBL/GenBank/DDBJ whole genome shotgun (WGS) entry which is preliminary data.</text>
</comment>
<sequence length="181" mass="20434">MKKQFIVIVLVVLVSLIVDYGIRGYYYPQKDDFESSGTGWILKKGAPEFGTTVNVNFSGEKSHYIFKTFKANDDGICGKIIVNGNNVLLSTETFLGILREGQEYFDASFTMENLVLLISEDAKSFIMLFQSTENDRFGIGKSGTMMLVYPAASKEQALEKLWDALPKSTTLQRRLVELDWK</sequence>